<name>A0AAN1PF77_9PROT</name>
<reference evidence="1 2" key="1">
    <citation type="submission" date="2017-09" db="EMBL/GenBank/DDBJ databases">
        <authorList>
            <person name="Kim K.H."/>
            <person name="Chun B.H."/>
            <person name="Han G.S."/>
            <person name="Hyun S.G."/>
            <person name="Jeon C.O."/>
        </authorList>
    </citation>
    <scope>NUCLEOTIDE SEQUENCE [LARGE SCALE GENOMIC DNA]</scope>
    <source>
        <strain evidence="1 2">SH</strain>
    </source>
</reference>
<proteinExistence type="predicted"/>
<reference evidence="1 2" key="2">
    <citation type="submission" date="2018-08" db="EMBL/GenBank/DDBJ databases">
        <title>Acetobacter oryzifermentans sp. nov., isolated from Korea traditional vinegar and reclassification of Acetobacter pasteurianus subsp. ascendens (Henneberg 1898) as Acetobacter ascendens comb. nov.</title>
        <authorList>
            <person name="Cho G.Y."/>
            <person name="Lee S.H."/>
        </authorList>
    </citation>
    <scope>NUCLEOTIDE SEQUENCE [LARGE SCALE GENOMIC DNA]</scope>
    <source>
        <strain evidence="1 2">SH</strain>
    </source>
</reference>
<dbReference type="Proteomes" id="UP000256572">
    <property type="component" value="Chromosome"/>
</dbReference>
<evidence type="ECO:0000313" key="2">
    <source>
        <dbReference type="Proteomes" id="UP000256572"/>
    </source>
</evidence>
<protein>
    <submittedName>
        <fullName evidence="1">Uncharacterized protein</fullName>
    </submittedName>
</protein>
<organism evidence="1 2">
    <name type="scientific">Acetobacter pomorum</name>
    <dbReference type="NCBI Taxonomy" id="65959"/>
    <lineage>
        <taxon>Bacteria</taxon>
        <taxon>Pseudomonadati</taxon>
        <taxon>Pseudomonadota</taxon>
        <taxon>Alphaproteobacteria</taxon>
        <taxon>Acetobacterales</taxon>
        <taxon>Acetobacteraceae</taxon>
        <taxon>Acetobacter</taxon>
    </lineage>
</organism>
<gene>
    <name evidence="1" type="ORF">CJF59_00160</name>
</gene>
<accession>A0AAN1PF77</accession>
<dbReference type="RefSeq" id="WP_035351168.1">
    <property type="nucleotide sequence ID" value="NZ_CP023189.1"/>
</dbReference>
<evidence type="ECO:0000313" key="1">
    <source>
        <dbReference type="EMBL" id="AXM99158.1"/>
    </source>
</evidence>
<sequence length="80" mass="8937">MEKNDPQKSLRDMHELEGARARAEAMKIALRVAVKLLPHESQLELQSILQNYCSGAMPLLGMDEALQIVKDSSPPTPHMQ</sequence>
<dbReference type="AlphaFoldDB" id="A0AAN1PF77"/>
<dbReference type="EMBL" id="CP023189">
    <property type="protein sequence ID" value="AXM99158.1"/>
    <property type="molecule type" value="Genomic_DNA"/>
</dbReference>